<dbReference type="InterPro" id="IPR014756">
    <property type="entry name" value="Ig_E-set"/>
</dbReference>
<dbReference type="Pfam" id="PF02752">
    <property type="entry name" value="Arrestin_C"/>
    <property type="match status" value="1"/>
</dbReference>
<dbReference type="PANTHER" id="PTHR11188:SF135">
    <property type="entry name" value="ARRESTIN DOMAIN CONTAINING 3-LIKE-RELATED"/>
    <property type="match status" value="1"/>
</dbReference>
<dbReference type="GO" id="GO:0007399">
    <property type="term" value="P:nervous system development"/>
    <property type="evidence" value="ECO:0007669"/>
    <property type="project" value="UniProtKB-ARBA"/>
</dbReference>
<dbReference type="InterPro" id="IPR014752">
    <property type="entry name" value="Arrestin-like_C"/>
</dbReference>
<dbReference type="Ensembl" id="ENSELUT00000111732.1">
    <property type="protein sequence ID" value="ENSELUP00000095016.1"/>
    <property type="gene ID" value="ENSELUG00000042159.1"/>
</dbReference>
<proteinExistence type="inferred from homology"/>
<evidence type="ECO:0000259" key="2">
    <source>
        <dbReference type="SMART" id="SM01017"/>
    </source>
</evidence>
<dbReference type="GO" id="GO:0015031">
    <property type="term" value="P:protein transport"/>
    <property type="evidence" value="ECO:0007669"/>
    <property type="project" value="TreeGrafter"/>
</dbReference>
<evidence type="ECO:0000313" key="4">
    <source>
        <dbReference type="Proteomes" id="UP000265140"/>
    </source>
</evidence>
<sequence length="312" mass="35485">MLSTIKKFLVTYNGFGVGKTFSSGDIISGMVTLEVANHCKIDYLTIKLKGKSEVLFPGGRFTNSGDLRLVRCHSKIKFLRDVLFIIQKPKGCNVVAPGKHIYSFTFRIPLKAMPTSFKGDFGKICYTLEATLSRSRRRNRKALIEFPFISKVNLNKNPRLMIPQRGATEKKMFFSGKVGMTVHIERQGFYLGEEIKVVASIENRSSCVVKPKYTLYQKQSFFARGRMKESIKNILKDLGERIPPSKRQTVTKLIKIPQNISPSIKCRNLHCEYKLKIYLDVPYALDPEITLPLVLLPAVQMRGQQPPPRSLH</sequence>
<organism evidence="3 4">
    <name type="scientific">Esox lucius</name>
    <name type="common">Northern pike</name>
    <dbReference type="NCBI Taxonomy" id="8010"/>
    <lineage>
        <taxon>Eukaryota</taxon>
        <taxon>Metazoa</taxon>
        <taxon>Chordata</taxon>
        <taxon>Craniata</taxon>
        <taxon>Vertebrata</taxon>
        <taxon>Euteleostomi</taxon>
        <taxon>Actinopterygii</taxon>
        <taxon>Neopterygii</taxon>
        <taxon>Teleostei</taxon>
        <taxon>Protacanthopterygii</taxon>
        <taxon>Esociformes</taxon>
        <taxon>Esocidae</taxon>
        <taxon>Esox</taxon>
    </lineage>
</organism>
<accession>A0AAY5L1Y0</accession>
<keyword evidence="4" id="KW-1185">Reference proteome</keyword>
<dbReference type="GeneTree" id="ENSGT00940000164012"/>
<reference evidence="3" key="2">
    <citation type="submission" date="2025-08" db="UniProtKB">
        <authorList>
            <consortium name="Ensembl"/>
        </authorList>
    </citation>
    <scope>IDENTIFICATION</scope>
</reference>
<dbReference type="SUPFAM" id="SSF81296">
    <property type="entry name" value="E set domains"/>
    <property type="match status" value="2"/>
</dbReference>
<dbReference type="Proteomes" id="UP000265140">
    <property type="component" value="Chromosome 13"/>
</dbReference>
<dbReference type="GO" id="GO:0005886">
    <property type="term" value="C:plasma membrane"/>
    <property type="evidence" value="ECO:0007669"/>
    <property type="project" value="TreeGrafter"/>
</dbReference>
<dbReference type="PANTHER" id="PTHR11188">
    <property type="entry name" value="ARRESTIN DOMAIN CONTAINING PROTEIN"/>
    <property type="match status" value="1"/>
</dbReference>
<comment type="similarity">
    <text evidence="1">Belongs to the arrestin family.</text>
</comment>
<dbReference type="Gene3D" id="2.60.40.640">
    <property type="match status" value="2"/>
</dbReference>
<protein>
    <recommendedName>
        <fullName evidence="2">Arrestin C-terminal-like domain-containing protein</fullName>
    </recommendedName>
</protein>
<evidence type="ECO:0000256" key="1">
    <source>
        <dbReference type="ARBA" id="ARBA00005298"/>
    </source>
</evidence>
<dbReference type="Pfam" id="PF00339">
    <property type="entry name" value="Arrestin_N"/>
    <property type="match status" value="1"/>
</dbReference>
<dbReference type="GO" id="GO:0005737">
    <property type="term" value="C:cytoplasm"/>
    <property type="evidence" value="ECO:0007669"/>
    <property type="project" value="TreeGrafter"/>
</dbReference>
<feature type="domain" description="Arrestin C-terminal-like" evidence="2">
    <location>
        <begin position="174"/>
        <end position="298"/>
    </location>
</feature>
<dbReference type="InterPro" id="IPR011022">
    <property type="entry name" value="Arrestin_C-like"/>
</dbReference>
<dbReference type="InterPro" id="IPR011021">
    <property type="entry name" value="Arrestin-like_N"/>
</dbReference>
<reference evidence="3 4" key="1">
    <citation type="submission" date="2020-02" db="EMBL/GenBank/DDBJ databases">
        <title>Esox lucius (northern pike) genome, fEsoLuc1, primary haplotype.</title>
        <authorList>
            <person name="Myers G."/>
            <person name="Karagic N."/>
            <person name="Meyer A."/>
            <person name="Pippel M."/>
            <person name="Reichard M."/>
            <person name="Winkler S."/>
            <person name="Tracey A."/>
            <person name="Sims Y."/>
            <person name="Howe K."/>
            <person name="Rhie A."/>
            <person name="Formenti G."/>
            <person name="Durbin R."/>
            <person name="Fedrigo O."/>
            <person name="Jarvis E.D."/>
        </authorList>
    </citation>
    <scope>NUCLEOTIDE SEQUENCE [LARGE SCALE GENOMIC DNA]</scope>
</reference>
<evidence type="ECO:0000313" key="3">
    <source>
        <dbReference type="Ensembl" id="ENSELUP00000095016.1"/>
    </source>
</evidence>
<dbReference type="SMART" id="SM01017">
    <property type="entry name" value="Arrestin_C"/>
    <property type="match status" value="1"/>
</dbReference>
<reference evidence="3" key="3">
    <citation type="submission" date="2025-09" db="UniProtKB">
        <authorList>
            <consortium name="Ensembl"/>
        </authorList>
    </citation>
    <scope>IDENTIFICATION</scope>
</reference>
<dbReference type="AlphaFoldDB" id="A0AAY5L1Y0"/>
<name>A0AAY5L1Y0_ESOLU</name>
<dbReference type="InterPro" id="IPR050357">
    <property type="entry name" value="Arrestin_domain-protein"/>
</dbReference>